<evidence type="ECO:0000256" key="4">
    <source>
        <dbReference type="ARBA" id="ARBA00005420"/>
    </source>
</evidence>
<dbReference type="GO" id="GO:0004144">
    <property type="term" value="F:diacylglycerol O-acyltransferase activity"/>
    <property type="evidence" value="ECO:0007669"/>
    <property type="project" value="UniProtKB-EC"/>
</dbReference>
<organism evidence="16 17">
    <name type="scientific">Symbiodinium microadriaticum</name>
    <name type="common">Dinoflagellate</name>
    <name type="synonym">Zooxanthella microadriatica</name>
    <dbReference type="NCBI Taxonomy" id="2951"/>
    <lineage>
        <taxon>Eukaryota</taxon>
        <taxon>Sar</taxon>
        <taxon>Alveolata</taxon>
        <taxon>Dinophyceae</taxon>
        <taxon>Suessiales</taxon>
        <taxon>Symbiodiniaceae</taxon>
        <taxon>Symbiodinium</taxon>
    </lineage>
</organism>
<evidence type="ECO:0000256" key="7">
    <source>
        <dbReference type="ARBA" id="ARBA00022679"/>
    </source>
</evidence>
<keyword evidence="17" id="KW-1185">Reference proteome</keyword>
<keyword evidence="12" id="KW-0443">Lipid metabolism</keyword>
<gene>
    <name evidence="16" type="primary">Glrx</name>
    <name evidence="16" type="ORF">AK812_SmicGene30129</name>
</gene>
<evidence type="ECO:0000256" key="9">
    <source>
        <dbReference type="ARBA" id="ARBA00022798"/>
    </source>
</evidence>
<evidence type="ECO:0000256" key="5">
    <source>
        <dbReference type="ARBA" id="ARBA00013244"/>
    </source>
</evidence>
<dbReference type="CDD" id="cd03419">
    <property type="entry name" value="GRX_GRXh_1_2_like"/>
    <property type="match status" value="1"/>
</dbReference>
<evidence type="ECO:0000256" key="11">
    <source>
        <dbReference type="ARBA" id="ARBA00022989"/>
    </source>
</evidence>
<dbReference type="InterPro" id="IPR002109">
    <property type="entry name" value="Glutaredoxin"/>
</dbReference>
<comment type="similarity">
    <text evidence="4">Belongs to the diacylglycerol acyltransferase family.</text>
</comment>
<evidence type="ECO:0000256" key="2">
    <source>
        <dbReference type="ARBA" id="ARBA00004771"/>
    </source>
</evidence>
<comment type="caution">
    <text evidence="16">The sequence shown here is derived from an EMBL/GenBank/DDBJ whole genome shotgun (WGS) entry which is preliminary data.</text>
</comment>
<evidence type="ECO:0000256" key="6">
    <source>
        <dbReference type="ARBA" id="ARBA00022516"/>
    </source>
</evidence>
<keyword evidence="13" id="KW-0472">Membrane</keyword>
<name>A0A1Q9D037_SYMMI</name>
<dbReference type="SUPFAM" id="SSF52833">
    <property type="entry name" value="Thioredoxin-like"/>
    <property type="match status" value="1"/>
</dbReference>
<evidence type="ECO:0000256" key="10">
    <source>
        <dbReference type="ARBA" id="ARBA00022824"/>
    </source>
</evidence>
<dbReference type="EC" id="2.3.1.20" evidence="5"/>
<dbReference type="PANTHER" id="PTHR12317:SF0">
    <property type="entry name" value="ACYLTRANSFERASE"/>
    <property type="match status" value="1"/>
</dbReference>
<dbReference type="InterPro" id="IPR014025">
    <property type="entry name" value="Glutaredoxin_subgr"/>
</dbReference>
<dbReference type="AlphaFoldDB" id="A0A1Q9D037"/>
<evidence type="ECO:0000256" key="1">
    <source>
        <dbReference type="ARBA" id="ARBA00004477"/>
    </source>
</evidence>
<evidence type="ECO:0000256" key="13">
    <source>
        <dbReference type="ARBA" id="ARBA00023136"/>
    </source>
</evidence>
<dbReference type="EMBL" id="LSRX01000808">
    <property type="protein sequence ID" value="OLP88520.1"/>
    <property type="molecule type" value="Genomic_DNA"/>
</dbReference>
<keyword evidence="6" id="KW-0444">Lipid biosynthesis</keyword>
<comment type="subcellular location">
    <subcellularLocation>
        <location evidence="1">Endoplasmic reticulum membrane</location>
        <topology evidence="1">Multi-pass membrane protein</topology>
    </subcellularLocation>
</comment>
<dbReference type="Pfam" id="PF00462">
    <property type="entry name" value="Glutaredoxin"/>
    <property type="match status" value="1"/>
</dbReference>
<dbReference type="GO" id="GO:0005789">
    <property type="term" value="C:endoplasmic reticulum membrane"/>
    <property type="evidence" value="ECO:0007669"/>
    <property type="project" value="UniProtKB-SubCell"/>
</dbReference>
<evidence type="ECO:0000313" key="17">
    <source>
        <dbReference type="Proteomes" id="UP000186817"/>
    </source>
</evidence>
<evidence type="ECO:0000256" key="14">
    <source>
        <dbReference type="ARBA" id="ARBA00023315"/>
    </source>
</evidence>
<keyword evidence="10" id="KW-0256">Endoplasmic reticulum</keyword>
<comment type="pathway">
    <text evidence="2">Glycerolipid metabolism; triacylglycerol biosynthesis.</text>
</comment>
<reference evidence="16 17" key="1">
    <citation type="submission" date="2016-02" db="EMBL/GenBank/DDBJ databases">
        <title>Genome analysis of coral dinoflagellate symbionts highlights evolutionary adaptations to a symbiotic lifestyle.</title>
        <authorList>
            <person name="Aranda M."/>
            <person name="Li Y."/>
            <person name="Liew Y.J."/>
            <person name="Baumgarten S."/>
            <person name="Simakov O."/>
            <person name="Wilson M."/>
            <person name="Piel J."/>
            <person name="Ashoor H."/>
            <person name="Bougouffa S."/>
            <person name="Bajic V.B."/>
            <person name="Ryu T."/>
            <person name="Ravasi T."/>
            <person name="Bayer T."/>
            <person name="Micklem G."/>
            <person name="Kim H."/>
            <person name="Bhak J."/>
            <person name="Lajeunesse T.C."/>
            <person name="Voolstra C.R."/>
        </authorList>
    </citation>
    <scope>NUCLEOTIDE SEQUENCE [LARGE SCALE GENOMIC DNA]</scope>
    <source>
        <strain evidence="16 17">CCMP2467</strain>
    </source>
</reference>
<evidence type="ECO:0000259" key="15">
    <source>
        <dbReference type="Pfam" id="PF00462"/>
    </source>
</evidence>
<evidence type="ECO:0000256" key="3">
    <source>
        <dbReference type="ARBA" id="ARBA00005189"/>
    </source>
</evidence>
<proteinExistence type="inferred from homology"/>
<dbReference type="Gene3D" id="3.40.30.10">
    <property type="entry name" value="Glutaredoxin"/>
    <property type="match status" value="1"/>
</dbReference>
<dbReference type="PANTHER" id="PTHR12317">
    <property type="entry name" value="DIACYLGLYCEROL O-ACYLTRANSFERASE"/>
    <property type="match status" value="1"/>
</dbReference>
<evidence type="ECO:0000256" key="8">
    <source>
        <dbReference type="ARBA" id="ARBA00022692"/>
    </source>
</evidence>
<dbReference type="InterPro" id="IPR036249">
    <property type="entry name" value="Thioredoxin-like_sf"/>
</dbReference>
<feature type="domain" description="Glutaredoxin" evidence="15">
    <location>
        <begin position="201"/>
        <end position="269"/>
    </location>
</feature>
<dbReference type="PRINTS" id="PR00160">
    <property type="entry name" value="GLUTAREDOXIN"/>
</dbReference>
<evidence type="ECO:0000313" key="16">
    <source>
        <dbReference type="EMBL" id="OLP88520.1"/>
    </source>
</evidence>
<keyword evidence="9" id="KW-0319">Glycerol metabolism</keyword>
<dbReference type="GO" id="GO:0019432">
    <property type="term" value="P:triglyceride biosynthetic process"/>
    <property type="evidence" value="ECO:0007669"/>
    <property type="project" value="TreeGrafter"/>
</dbReference>
<dbReference type="GO" id="GO:0006071">
    <property type="term" value="P:glycerol metabolic process"/>
    <property type="evidence" value="ECO:0007669"/>
    <property type="project" value="UniProtKB-KW"/>
</dbReference>
<keyword evidence="11" id="KW-1133">Transmembrane helix</keyword>
<sequence>MRLQVGSCRVTNCMLPPRQVDQQWRKRQEVIFTENTAWLLQLFEPAGAAEIAERDQDHVPEVKAAGVWFVVCMFAVPVTAELQPRYSLEQIELVCKDKDELASGLGPVVQQDLAPQVTIGASRAGILQALVVYFELYCEQNAAEARPRSLGRFRGQTLLLVLGLYVVSRRLATSAPVLGVGVGLANPELQELENRITQSKVFVVSKQWCPFCQRLKSVLGDIGVAAEVLELEDMNKKPLVKDEAAVLDYMQQRTGARSVPRLFIAGKFVGGCDDAVTMASSGELQKRLKEVDRQLCRAERASPDQHILFSPCRWLNAMAGSALLRSSAIGGLVLAALQLPWCPRLSVSKQLLAGCLLGYLASVLDGSEKRPGCRRSPWLLRVVQRFWNQVLPRLFNIDCSLEDEEGLRKCGHCVVAVHPHGVLSLGHYLVISGFHPDLERALPASRRCALSAGVLFKLPGVRELALGLGCVDAHRDVAKRCLSNGLSISVVPGGEREQLLAQRGKVEQLVLAQRQGFVRLALQHGVPFYVCS</sequence>
<comment type="pathway">
    <text evidence="3">Lipid metabolism.</text>
</comment>
<protein>
    <recommendedName>
        <fullName evidence="5">diacylglycerol O-acyltransferase</fullName>
        <ecNumber evidence="5">2.3.1.20</ecNumber>
    </recommendedName>
</protein>
<dbReference type="Pfam" id="PF03982">
    <property type="entry name" value="DAGAT"/>
    <property type="match status" value="1"/>
</dbReference>
<evidence type="ECO:0000256" key="12">
    <source>
        <dbReference type="ARBA" id="ARBA00023098"/>
    </source>
</evidence>
<dbReference type="InterPro" id="IPR007130">
    <property type="entry name" value="DAGAT"/>
</dbReference>
<dbReference type="PROSITE" id="PS51354">
    <property type="entry name" value="GLUTAREDOXIN_2"/>
    <property type="match status" value="1"/>
</dbReference>
<keyword evidence="8" id="KW-0812">Transmembrane</keyword>
<dbReference type="Proteomes" id="UP000186817">
    <property type="component" value="Unassembled WGS sequence"/>
</dbReference>
<keyword evidence="7" id="KW-0808">Transferase</keyword>
<accession>A0A1Q9D037</accession>
<keyword evidence="14" id="KW-0012">Acyltransferase</keyword>
<dbReference type="OrthoDB" id="44061at2759"/>